<dbReference type="EMBL" id="LR134289">
    <property type="protein sequence ID" value="VEE06189.1"/>
    <property type="molecule type" value="Genomic_DNA"/>
</dbReference>
<dbReference type="Proteomes" id="UP000279227">
    <property type="component" value="Chromosome"/>
</dbReference>
<accession>A0A448B0B0</accession>
<dbReference type="STRING" id="525257.HMPREF0204_12946"/>
<protein>
    <submittedName>
        <fullName evidence="1">Uncharacterized protein</fullName>
    </submittedName>
</protein>
<reference evidence="1 2" key="1">
    <citation type="submission" date="2018-12" db="EMBL/GenBank/DDBJ databases">
        <authorList>
            <consortium name="Pathogen Informatics"/>
        </authorList>
    </citation>
    <scope>NUCLEOTIDE SEQUENCE [LARGE SCALE GENOMIC DNA]</scope>
    <source>
        <strain evidence="1 2">NCTC11432</strain>
    </source>
</reference>
<organism evidence="1 2">
    <name type="scientific">Chryseobacterium gleum</name>
    <name type="common">Flavobacterium gleum</name>
    <dbReference type="NCBI Taxonomy" id="250"/>
    <lineage>
        <taxon>Bacteria</taxon>
        <taxon>Pseudomonadati</taxon>
        <taxon>Bacteroidota</taxon>
        <taxon>Flavobacteriia</taxon>
        <taxon>Flavobacteriales</taxon>
        <taxon>Weeksellaceae</taxon>
        <taxon>Chryseobacterium group</taxon>
        <taxon>Chryseobacterium</taxon>
    </lineage>
</organism>
<dbReference type="GeneID" id="93021347"/>
<evidence type="ECO:0000313" key="2">
    <source>
        <dbReference type="Proteomes" id="UP000279227"/>
    </source>
</evidence>
<dbReference type="RefSeq" id="WP_002978162.1">
    <property type="nucleotide sequence ID" value="NZ_CP068486.1"/>
</dbReference>
<dbReference type="AlphaFoldDB" id="A0A448B0B0"/>
<dbReference type="KEGG" id="cgle:NCTC11432_01520"/>
<gene>
    <name evidence="1" type="ORF">NCTC11432_01520</name>
</gene>
<evidence type="ECO:0000313" key="1">
    <source>
        <dbReference type="EMBL" id="VEE06189.1"/>
    </source>
</evidence>
<proteinExistence type="predicted"/>
<name>A0A448B0B0_CHRGE</name>
<sequence>MKQAKNIFRLFDNVVSDAQMLPSHISMYVSLIQLWSVHNFKNPFRIHREEVMKLSRIKSLATYHRCIKQLDSVRLINYLPSYDPYKGSLIEIIEDREEASLQINKSSEKEFHFAIPELFMVELYFRERDFSSSEANKFYSYYQLRQWKLSNNKSMTSWQAAARNWIQNTNNEKKKTKNYLNSNSHHQ</sequence>